<organism evidence="5 6">
    <name type="scientific">Pogonomyrmex barbatus</name>
    <name type="common">red harvester ant</name>
    <dbReference type="NCBI Taxonomy" id="144034"/>
    <lineage>
        <taxon>Eukaryota</taxon>
        <taxon>Metazoa</taxon>
        <taxon>Ecdysozoa</taxon>
        <taxon>Arthropoda</taxon>
        <taxon>Hexapoda</taxon>
        <taxon>Insecta</taxon>
        <taxon>Pterygota</taxon>
        <taxon>Neoptera</taxon>
        <taxon>Endopterygota</taxon>
        <taxon>Hymenoptera</taxon>
        <taxon>Apocrita</taxon>
        <taxon>Aculeata</taxon>
        <taxon>Formicoidea</taxon>
        <taxon>Formicidae</taxon>
        <taxon>Myrmicinae</taxon>
        <taxon>Pogonomyrmex</taxon>
    </lineage>
</organism>
<comment type="similarity">
    <text evidence="2">Belongs to the SNU66/SART1 family.</text>
</comment>
<dbReference type="RefSeq" id="XP_011642675.1">
    <property type="nucleotide sequence ID" value="XM_011644373.1"/>
</dbReference>
<keyword evidence="5" id="KW-1185">Reference proteome</keyword>
<feature type="region of interest" description="Disordered" evidence="4">
    <location>
        <begin position="56"/>
        <end position="78"/>
    </location>
</feature>
<dbReference type="KEGG" id="pbar:105430700"/>
<proteinExistence type="inferred from homology"/>
<name>A0A6I9WIV5_9HYME</name>
<dbReference type="Proteomes" id="UP000504615">
    <property type="component" value="Unplaced"/>
</dbReference>
<gene>
    <name evidence="6" type="primary">LOC105430700</name>
</gene>
<dbReference type="InterPro" id="IPR005011">
    <property type="entry name" value="SNU66/SART1"/>
</dbReference>
<accession>A0A6I9WIV5</accession>
<evidence type="ECO:0000256" key="3">
    <source>
        <dbReference type="ARBA" id="ARBA00023242"/>
    </source>
</evidence>
<dbReference type="GO" id="GO:0046540">
    <property type="term" value="C:U4/U6 x U5 tri-snRNP complex"/>
    <property type="evidence" value="ECO:0007669"/>
    <property type="project" value="TreeGrafter"/>
</dbReference>
<dbReference type="GO" id="GO:0045292">
    <property type="term" value="P:mRNA cis splicing, via spliceosome"/>
    <property type="evidence" value="ECO:0007669"/>
    <property type="project" value="TreeGrafter"/>
</dbReference>
<evidence type="ECO:0000256" key="1">
    <source>
        <dbReference type="ARBA" id="ARBA00004123"/>
    </source>
</evidence>
<dbReference type="Pfam" id="PF03343">
    <property type="entry name" value="SART-1"/>
    <property type="match status" value="1"/>
</dbReference>
<reference evidence="6" key="1">
    <citation type="submission" date="2025-08" db="UniProtKB">
        <authorList>
            <consortium name="RefSeq"/>
        </authorList>
    </citation>
    <scope>IDENTIFICATION</scope>
</reference>
<dbReference type="OrthoDB" id="5583at2759"/>
<evidence type="ECO:0000256" key="2">
    <source>
        <dbReference type="ARBA" id="ARBA00006076"/>
    </source>
</evidence>
<dbReference type="AlphaFoldDB" id="A0A6I9WIV5"/>
<evidence type="ECO:0000256" key="4">
    <source>
        <dbReference type="SAM" id="MobiDB-lite"/>
    </source>
</evidence>
<dbReference type="GeneID" id="105430700"/>
<evidence type="ECO:0000313" key="5">
    <source>
        <dbReference type="Proteomes" id="UP000504615"/>
    </source>
</evidence>
<dbReference type="GO" id="GO:0000481">
    <property type="term" value="P:maturation of 5S rRNA"/>
    <property type="evidence" value="ECO:0007669"/>
    <property type="project" value="TreeGrafter"/>
</dbReference>
<evidence type="ECO:0000313" key="6">
    <source>
        <dbReference type="RefSeq" id="XP_011642675.1"/>
    </source>
</evidence>
<dbReference type="PANTHER" id="PTHR14152:SF5">
    <property type="entry name" value="U4_U6.U5 TRI-SNRNP-ASSOCIATED PROTEIN 1"/>
    <property type="match status" value="1"/>
</dbReference>
<sequence>MEAAILDAEPSLGHGVGGALKLAMSKGYLQKEDSNRPSASRFAHLQAQNYSIEDKTYGDDDKFGRRDRFNGPTSDFKEKEGFKPNVKLEYIDDDGHVLSAKEAFRYLSHKFHGKGPGKNKVEKRMKKAEQEVLMKRMSSTDTPLGTLNLLQAKQKETQSPYIVLSGSKQMQTTSIAKTKH</sequence>
<keyword evidence="3" id="KW-0539">Nucleus</keyword>
<dbReference type="PANTHER" id="PTHR14152">
    <property type="entry name" value="SQUAMOUS CELL CARCINOMA ANTIGEN RECOGNISED BY CYTOTOXIC T LYMPHOCYTES"/>
    <property type="match status" value="1"/>
</dbReference>
<protein>
    <submittedName>
        <fullName evidence="6">U4/U6.U5 tri-snRNP-associated protein 1</fullName>
    </submittedName>
</protein>
<comment type="subcellular location">
    <subcellularLocation>
        <location evidence="1">Nucleus</location>
    </subcellularLocation>
</comment>